<dbReference type="InterPro" id="IPR036513">
    <property type="entry name" value="STAS_dom_sf"/>
</dbReference>
<gene>
    <name evidence="1" type="primary">sle_03540</name>
</gene>
<reference evidence="1 2" key="1">
    <citation type="submission" date="2015-02" db="EMBL/GenBank/DDBJ databases">
        <authorList>
            <person name="Gomez-Escribano P.J."/>
        </authorList>
    </citation>
    <scope>NUCLEOTIDE SEQUENCE [LARGE SCALE GENOMIC DNA]</scope>
    <source>
        <strain evidence="2">C34 (DSM 42122 / NRRL B-24963)</strain>
    </source>
</reference>
<proteinExistence type="predicted"/>
<dbReference type="KEGG" id="sle:sle_03540"/>
<protein>
    <recommendedName>
        <fullName evidence="3">STAS domain-containing protein</fullName>
    </recommendedName>
</protein>
<evidence type="ECO:0000313" key="1">
    <source>
        <dbReference type="EMBL" id="CQR59816.1"/>
    </source>
</evidence>
<accession>A0A0F7VSH8</accession>
<dbReference type="AlphaFoldDB" id="A0A0F7VSH8"/>
<evidence type="ECO:0000313" key="2">
    <source>
        <dbReference type="Proteomes" id="UP000035016"/>
    </source>
</evidence>
<evidence type="ECO:0008006" key="3">
    <source>
        <dbReference type="Google" id="ProtNLM"/>
    </source>
</evidence>
<name>A0A0F7VSH8_STRLW</name>
<organism evidence="1 2">
    <name type="scientific">Streptomyces leeuwenhoekii</name>
    <dbReference type="NCBI Taxonomy" id="1437453"/>
    <lineage>
        <taxon>Bacteria</taxon>
        <taxon>Bacillati</taxon>
        <taxon>Actinomycetota</taxon>
        <taxon>Actinomycetes</taxon>
        <taxon>Kitasatosporales</taxon>
        <taxon>Streptomycetaceae</taxon>
        <taxon>Streptomyces</taxon>
    </lineage>
</organism>
<sequence length="116" mass="12237">MLTHTLEHGVLVITVGRDPGIDGRAALSTQMAQLIEAHAPTPVVVDLTDRAASIATVSAVLRAHQLCDRQGVTMSVVTQSARLRRLLGNDADTACSRLTLHTRRDAAVAACFTPAA</sequence>
<dbReference type="Proteomes" id="UP000035016">
    <property type="component" value="Chromosome Chromosome"/>
</dbReference>
<dbReference type="EMBL" id="LN831790">
    <property type="protein sequence ID" value="CQR59816.1"/>
    <property type="molecule type" value="Genomic_DNA"/>
</dbReference>
<dbReference type="Gene3D" id="3.30.750.24">
    <property type="entry name" value="STAS domain"/>
    <property type="match status" value="1"/>
</dbReference>
<dbReference type="RefSeq" id="WP_029387121.1">
    <property type="nucleotide sequence ID" value="NZ_AZSD01000515.1"/>
</dbReference>